<feature type="region of interest" description="Disordered" evidence="1">
    <location>
        <begin position="505"/>
        <end position="535"/>
    </location>
</feature>
<feature type="compositionally biased region" description="Low complexity" evidence="1">
    <location>
        <begin position="511"/>
        <end position="523"/>
    </location>
</feature>
<accession>A0A930VAI4</accession>
<dbReference type="GO" id="GO:0032259">
    <property type="term" value="P:methylation"/>
    <property type="evidence" value="ECO:0007669"/>
    <property type="project" value="UniProtKB-KW"/>
</dbReference>
<dbReference type="RefSeq" id="WP_194706067.1">
    <property type="nucleotide sequence ID" value="NZ_JADKPN010000002.1"/>
</dbReference>
<dbReference type="SUPFAM" id="SSF53335">
    <property type="entry name" value="S-adenosyl-L-methionine-dependent methyltransferases"/>
    <property type="match status" value="1"/>
</dbReference>
<dbReference type="GO" id="GO:0008168">
    <property type="term" value="F:methyltransferase activity"/>
    <property type="evidence" value="ECO:0007669"/>
    <property type="project" value="UniProtKB-KW"/>
</dbReference>
<keyword evidence="3" id="KW-1185">Reference proteome</keyword>
<keyword evidence="2" id="KW-0489">Methyltransferase</keyword>
<dbReference type="InterPro" id="IPR029063">
    <property type="entry name" value="SAM-dependent_MTases_sf"/>
</dbReference>
<organism evidence="2 3">
    <name type="scientific">Nocardioides islandensis</name>
    <dbReference type="NCBI Taxonomy" id="433663"/>
    <lineage>
        <taxon>Bacteria</taxon>
        <taxon>Bacillati</taxon>
        <taxon>Actinomycetota</taxon>
        <taxon>Actinomycetes</taxon>
        <taxon>Propionibacteriales</taxon>
        <taxon>Nocardioidaceae</taxon>
        <taxon>Nocardioides</taxon>
    </lineage>
</organism>
<reference evidence="2" key="1">
    <citation type="submission" date="2020-11" db="EMBL/GenBank/DDBJ databases">
        <title>Nocardioides sp. nov., isolated from Soil of Cynanchum wilfordii Hemsley rhizosphere.</title>
        <authorList>
            <person name="Lee J.-S."/>
            <person name="Suh M.K."/>
            <person name="Kim J.-S."/>
        </authorList>
    </citation>
    <scope>NUCLEOTIDE SEQUENCE</scope>
    <source>
        <strain evidence="2">KCTC 19275</strain>
    </source>
</reference>
<dbReference type="PANTHER" id="PTHR13627">
    <property type="entry name" value="FUKUTIN RELATED PROTEIN"/>
    <property type="match status" value="1"/>
</dbReference>
<dbReference type="Gene3D" id="3.40.50.150">
    <property type="entry name" value="Vaccinia Virus protein VP39"/>
    <property type="match status" value="1"/>
</dbReference>
<name>A0A930VAI4_9ACTN</name>
<evidence type="ECO:0000256" key="1">
    <source>
        <dbReference type="SAM" id="MobiDB-lite"/>
    </source>
</evidence>
<gene>
    <name evidence="2" type="ORF">ISU07_07165</name>
</gene>
<dbReference type="InterPro" id="IPR052613">
    <property type="entry name" value="LicD_transferase"/>
</dbReference>
<dbReference type="PANTHER" id="PTHR13627:SF31">
    <property type="entry name" value="RIBITOL 5-PHOSPHATE TRANSFERASE FKRP"/>
    <property type="match status" value="1"/>
</dbReference>
<dbReference type="EMBL" id="JADKPN010000002">
    <property type="protein sequence ID" value="MBF4762903.1"/>
    <property type="molecule type" value="Genomic_DNA"/>
</dbReference>
<comment type="caution">
    <text evidence="2">The sequence shown here is derived from an EMBL/GenBank/DDBJ whole genome shotgun (WGS) entry which is preliminary data.</text>
</comment>
<protein>
    <submittedName>
        <fullName evidence="2">Class I SAM-dependent methyltransferase</fullName>
    </submittedName>
</protein>
<keyword evidence="2" id="KW-0808">Transferase</keyword>
<dbReference type="CDD" id="cd02440">
    <property type="entry name" value="AdoMet_MTases"/>
    <property type="match status" value="1"/>
</dbReference>
<evidence type="ECO:0000313" key="3">
    <source>
        <dbReference type="Proteomes" id="UP000640489"/>
    </source>
</evidence>
<sequence>MPTTPVSVRRVDADGIALWGFGDRALDVLFDGRRVWSFWLERDTRASVTGRLSGLRSIEWPSALRKFLDGNTRLGITEHVSGRVLFDRETSFGTSADRIQVVGRSGAPISLDKSGRISPTFDTRTAEDTLPLLRAIDTVLDAVRSAGIEPFLAYGTLLGAVREKKLLGHDSDADVAYVSAAGTPVDVVRESFRIQRAVHERGFRTYRYSGAAFRVDVVEGDGAVRGLDVFGGFIDDADPSSGTGSRLYQMGEIGADFRREWVYPLTTCTLEGQTFPSPAVPEPWLEAAYGPTWAVPDPAFKFETDPRTVRQLNGWFRGTATNRAAWERTYSGNRGRLPSEKPSPVARKAQRRLQGSGRGGGTVIDVGAGRGGDSLWLARQGLTVHAYDYVPTASHAVQDAAAAEGLDLEVRMLNLDEWRSVLAEGARMARVDGPKVMIARHVADATDRFGRESLARFASMALRGGGRLFLDVWSTPGRTPERVHPVPVGEVARLMEEQGARILVTRERPARAGSQAGQPSGSRRSSRGRLVAQWD</sequence>
<dbReference type="Proteomes" id="UP000640489">
    <property type="component" value="Unassembled WGS sequence"/>
</dbReference>
<proteinExistence type="predicted"/>
<dbReference type="AlphaFoldDB" id="A0A930VAI4"/>
<evidence type="ECO:0000313" key="2">
    <source>
        <dbReference type="EMBL" id="MBF4762903.1"/>
    </source>
</evidence>